<dbReference type="PANTHER" id="PTHR14003">
    <property type="entry name" value="TRANSCRIPTIONAL REPRESSOR PROTEIN YY"/>
    <property type="match status" value="1"/>
</dbReference>
<feature type="compositionally biased region" description="Low complexity" evidence="6">
    <location>
        <begin position="86"/>
        <end position="102"/>
    </location>
</feature>
<feature type="domain" description="C2H2-type" evidence="7">
    <location>
        <begin position="603"/>
        <end position="630"/>
    </location>
</feature>
<feature type="compositionally biased region" description="Low complexity" evidence="6">
    <location>
        <begin position="356"/>
        <end position="366"/>
    </location>
</feature>
<evidence type="ECO:0000259" key="7">
    <source>
        <dbReference type="PROSITE" id="PS50157"/>
    </source>
</evidence>
<evidence type="ECO:0000256" key="3">
    <source>
        <dbReference type="ARBA" id="ARBA00022771"/>
    </source>
</evidence>
<keyword evidence="4" id="KW-0862">Zinc</keyword>
<feature type="compositionally biased region" description="Low complexity" evidence="6">
    <location>
        <begin position="526"/>
        <end position="552"/>
    </location>
</feature>
<evidence type="ECO:0000313" key="8">
    <source>
        <dbReference type="EMBL" id="KAF6759420.1"/>
    </source>
</evidence>
<evidence type="ECO:0000256" key="4">
    <source>
        <dbReference type="ARBA" id="ARBA00022833"/>
    </source>
</evidence>
<dbReference type="GO" id="GO:0000785">
    <property type="term" value="C:chromatin"/>
    <property type="evidence" value="ECO:0007669"/>
    <property type="project" value="TreeGrafter"/>
</dbReference>
<feature type="region of interest" description="Disordered" evidence="6">
    <location>
        <begin position="281"/>
        <end position="412"/>
    </location>
</feature>
<dbReference type="InterPro" id="IPR013087">
    <property type="entry name" value="Znf_C2H2_type"/>
</dbReference>
<dbReference type="PROSITE" id="PS00028">
    <property type="entry name" value="ZINC_FINGER_C2H2_1"/>
    <property type="match status" value="2"/>
</dbReference>
<feature type="domain" description="C2H2-type" evidence="7">
    <location>
        <begin position="572"/>
        <end position="602"/>
    </location>
</feature>
<keyword evidence="1" id="KW-0479">Metal-binding</keyword>
<feature type="region of interest" description="Disordered" evidence="6">
    <location>
        <begin position="82"/>
        <end position="104"/>
    </location>
</feature>
<feature type="region of interest" description="Disordered" evidence="6">
    <location>
        <begin position="521"/>
        <end position="562"/>
    </location>
</feature>
<dbReference type="FunFam" id="3.30.160.60:FF:000125">
    <property type="entry name" value="Putative zinc finger protein 143"/>
    <property type="match status" value="1"/>
</dbReference>
<feature type="compositionally biased region" description="Pro residues" evidence="6">
    <location>
        <begin position="285"/>
        <end position="301"/>
    </location>
</feature>
<feature type="region of interest" description="Disordered" evidence="6">
    <location>
        <begin position="166"/>
        <end position="188"/>
    </location>
</feature>
<evidence type="ECO:0000313" key="9">
    <source>
        <dbReference type="Proteomes" id="UP000521943"/>
    </source>
</evidence>
<feature type="compositionally biased region" description="Acidic residues" evidence="6">
    <location>
        <begin position="344"/>
        <end position="353"/>
    </location>
</feature>
<comment type="caution">
    <text evidence="8">The sequence shown here is derived from an EMBL/GenBank/DDBJ whole genome shotgun (WGS) entry which is preliminary data.</text>
</comment>
<evidence type="ECO:0000256" key="6">
    <source>
        <dbReference type="SAM" id="MobiDB-lite"/>
    </source>
</evidence>
<dbReference type="Pfam" id="PF00096">
    <property type="entry name" value="zf-C2H2"/>
    <property type="match status" value="2"/>
</dbReference>
<dbReference type="GO" id="GO:0000978">
    <property type="term" value="F:RNA polymerase II cis-regulatory region sequence-specific DNA binding"/>
    <property type="evidence" value="ECO:0007669"/>
    <property type="project" value="TreeGrafter"/>
</dbReference>
<dbReference type="OrthoDB" id="6365676at2759"/>
<feature type="compositionally biased region" description="Polar residues" evidence="6">
    <location>
        <begin position="168"/>
        <end position="181"/>
    </location>
</feature>
<dbReference type="GO" id="GO:0005667">
    <property type="term" value="C:transcription regulator complex"/>
    <property type="evidence" value="ECO:0007669"/>
    <property type="project" value="TreeGrafter"/>
</dbReference>
<dbReference type="SUPFAM" id="SSF57667">
    <property type="entry name" value="beta-beta-alpha zinc fingers"/>
    <property type="match status" value="1"/>
</dbReference>
<keyword evidence="3 5" id="KW-0863">Zinc-finger</keyword>
<reference evidence="8 9" key="1">
    <citation type="submission" date="2020-07" db="EMBL/GenBank/DDBJ databases">
        <title>Comparative genomics of pyrophilous fungi reveals a link between fire events and developmental genes.</title>
        <authorList>
            <consortium name="DOE Joint Genome Institute"/>
            <person name="Steindorff A.S."/>
            <person name="Carver A."/>
            <person name="Calhoun S."/>
            <person name="Stillman K."/>
            <person name="Liu H."/>
            <person name="Lipzen A."/>
            <person name="Pangilinan J."/>
            <person name="Labutti K."/>
            <person name="Bruns T.D."/>
            <person name="Grigoriev I.V."/>
        </authorList>
    </citation>
    <scope>NUCLEOTIDE SEQUENCE [LARGE SCALE GENOMIC DNA]</scope>
    <source>
        <strain evidence="8 9">CBS 144469</strain>
    </source>
</reference>
<evidence type="ECO:0000256" key="2">
    <source>
        <dbReference type="ARBA" id="ARBA00022737"/>
    </source>
</evidence>
<dbReference type="GO" id="GO:0008270">
    <property type="term" value="F:zinc ion binding"/>
    <property type="evidence" value="ECO:0007669"/>
    <property type="project" value="UniProtKB-KW"/>
</dbReference>
<keyword evidence="2" id="KW-0677">Repeat</keyword>
<accession>A0A8H6I5R8</accession>
<protein>
    <recommendedName>
        <fullName evidence="7">C2H2-type domain-containing protein</fullName>
    </recommendedName>
</protein>
<evidence type="ECO:0000256" key="5">
    <source>
        <dbReference type="PROSITE-ProRule" id="PRU00042"/>
    </source>
</evidence>
<dbReference type="Gene3D" id="3.30.160.60">
    <property type="entry name" value="Classic Zinc Finger"/>
    <property type="match status" value="2"/>
</dbReference>
<dbReference type="PANTHER" id="PTHR14003:SF19">
    <property type="entry name" value="YY2 TRANSCRIPTION FACTOR"/>
    <property type="match status" value="1"/>
</dbReference>
<sequence length="630" mass="67304">MDFSSFLEIDSPFRKGNDLESFEDPVASHFSKQAPNLSLSDRWQTSNDIASDIWPSDASAFRIPESWSQTISTLLSQSIGTSSADSASLNGSTNTSSSTPPSLQYPDASCASAWNGLSASPSDPFHLLHSASVPEHVSTPDPHHDAPAFQVDSSTMPQQLLARLAPASPSNIQSSTSPDSYASQVSSSLRRLLESSASPDVTLSPGPQHECVSPADLAQKRNPIPASFLGLPLAQTSPAPARPQQSPFASRGLTGWVPAEDVKHTRPTTFQASNFGVSALAGLRPPCPRPSSVRPAPPAPPKAEIDSHPFTAPPPIAPRTRRSRFSADFNPSPSYDNILGSDDASPEDDDDDVYQPSSSPSRNFSPSREESPFSPDTRGRYSNNANTGYRTISGHSGISVERHSRRGKGKAKGSAALALAVVTQMSKLQQEHAAKTPFPAAFGASHTLDENGHYGATATLARPGRKRKNSTIPLPVPVPHLIKKSRGRKVPYVPVESSEVQHTMDSSSSFASTSFASQSVMEEAQSASGSASNTLSSVSPASGGPSRTARTTSRGRRASLPYSLGEGGKRAYMCEVPGCGKCFVRGEHLKRHVRSIHTYDKPHPCPYNGCDKTFSRRDNLGQHVRIHLQT</sequence>
<gene>
    <name evidence="8" type="ORF">DFP72DRAFT_885121</name>
</gene>
<dbReference type="GO" id="GO:0031519">
    <property type="term" value="C:PcG protein complex"/>
    <property type="evidence" value="ECO:0007669"/>
    <property type="project" value="TreeGrafter"/>
</dbReference>
<organism evidence="8 9">
    <name type="scientific">Ephemerocybe angulata</name>
    <dbReference type="NCBI Taxonomy" id="980116"/>
    <lineage>
        <taxon>Eukaryota</taxon>
        <taxon>Fungi</taxon>
        <taxon>Dikarya</taxon>
        <taxon>Basidiomycota</taxon>
        <taxon>Agaricomycotina</taxon>
        <taxon>Agaricomycetes</taxon>
        <taxon>Agaricomycetidae</taxon>
        <taxon>Agaricales</taxon>
        <taxon>Agaricineae</taxon>
        <taxon>Psathyrellaceae</taxon>
        <taxon>Ephemerocybe</taxon>
    </lineage>
</organism>
<dbReference type="AlphaFoldDB" id="A0A8H6I5R8"/>
<name>A0A8H6I5R8_9AGAR</name>
<dbReference type="GO" id="GO:0000981">
    <property type="term" value="F:DNA-binding transcription factor activity, RNA polymerase II-specific"/>
    <property type="evidence" value="ECO:0007669"/>
    <property type="project" value="UniProtKB-ARBA"/>
</dbReference>
<keyword evidence="9" id="KW-1185">Reference proteome</keyword>
<dbReference type="SMART" id="SM00355">
    <property type="entry name" value="ZnF_C2H2"/>
    <property type="match status" value="2"/>
</dbReference>
<proteinExistence type="predicted"/>
<dbReference type="EMBL" id="JACGCI010000015">
    <property type="protein sequence ID" value="KAF6759420.1"/>
    <property type="molecule type" value="Genomic_DNA"/>
</dbReference>
<dbReference type="Proteomes" id="UP000521943">
    <property type="component" value="Unassembled WGS sequence"/>
</dbReference>
<dbReference type="PROSITE" id="PS50157">
    <property type="entry name" value="ZINC_FINGER_C2H2_2"/>
    <property type="match status" value="2"/>
</dbReference>
<dbReference type="InterPro" id="IPR036236">
    <property type="entry name" value="Znf_C2H2_sf"/>
</dbReference>
<feature type="compositionally biased region" description="Polar residues" evidence="6">
    <location>
        <begin position="380"/>
        <end position="396"/>
    </location>
</feature>
<evidence type="ECO:0000256" key="1">
    <source>
        <dbReference type="ARBA" id="ARBA00022723"/>
    </source>
</evidence>